<dbReference type="GO" id="GO:0005509">
    <property type="term" value="F:calcium ion binding"/>
    <property type="evidence" value="ECO:0007669"/>
    <property type="project" value="InterPro"/>
</dbReference>
<evidence type="ECO:0000256" key="4">
    <source>
        <dbReference type="ARBA" id="ARBA00022614"/>
    </source>
</evidence>
<dbReference type="Gene3D" id="3.80.10.10">
    <property type="entry name" value="Ribonuclease Inhibitor"/>
    <property type="match status" value="1"/>
</dbReference>
<feature type="domain" description="EGF-like" evidence="13">
    <location>
        <begin position="401"/>
        <end position="440"/>
    </location>
</feature>
<dbReference type="FunFam" id="2.10.25.10:FF:000008">
    <property type="entry name" value="Signal peptide, CUB domain, EGF-like 2"/>
    <property type="match status" value="1"/>
</dbReference>
<dbReference type="PROSITE" id="PS00010">
    <property type="entry name" value="ASX_HYDROXYL"/>
    <property type="match status" value="3"/>
</dbReference>
<keyword evidence="7" id="KW-0106">Calcium</keyword>
<keyword evidence="11" id="KW-0472">Membrane</keyword>
<feature type="signal peptide" evidence="12">
    <location>
        <begin position="1"/>
        <end position="19"/>
    </location>
</feature>
<reference evidence="14 15" key="1">
    <citation type="journal article" date="2023" name="BMC Biol.">
        <title>The compact genome of the sponge Oopsacas minuta (Hexactinellida) is lacking key metazoan core genes.</title>
        <authorList>
            <person name="Santini S."/>
            <person name="Schenkelaars Q."/>
            <person name="Jourda C."/>
            <person name="Duchesne M."/>
            <person name="Belahbib H."/>
            <person name="Rocher C."/>
            <person name="Selva M."/>
            <person name="Riesgo A."/>
            <person name="Vervoort M."/>
            <person name="Leys S.P."/>
            <person name="Kodjabachian L."/>
            <person name="Le Bivic A."/>
            <person name="Borchiellini C."/>
            <person name="Claverie J.M."/>
            <person name="Renard E."/>
        </authorList>
    </citation>
    <scope>NUCLEOTIDE SEQUENCE [LARGE SCALE GENOMIC DNA]</scope>
    <source>
        <strain evidence="14">SPO-2</strain>
    </source>
</reference>
<evidence type="ECO:0000313" key="14">
    <source>
        <dbReference type="EMBL" id="KAI6659379.1"/>
    </source>
</evidence>
<dbReference type="InterPro" id="IPR018097">
    <property type="entry name" value="EGF_Ca-bd_CS"/>
</dbReference>
<dbReference type="InterPro" id="IPR003591">
    <property type="entry name" value="Leu-rich_rpt_typical-subtyp"/>
</dbReference>
<accession>A0AAV7KFJ9</accession>
<dbReference type="InterPro" id="IPR000742">
    <property type="entry name" value="EGF"/>
</dbReference>
<dbReference type="SMART" id="SM00369">
    <property type="entry name" value="LRR_TYP"/>
    <property type="match status" value="4"/>
</dbReference>
<keyword evidence="4" id="KW-0433">Leucine-rich repeat</keyword>
<evidence type="ECO:0000256" key="3">
    <source>
        <dbReference type="ARBA" id="ARBA00022536"/>
    </source>
</evidence>
<evidence type="ECO:0000256" key="10">
    <source>
        <dbReference type="PROSITE-ProRule" id="PRU00076"/>
    </source>
</evidence>
<keyword evidence="11" id="KW-0812">Transmembrane</keyword>
<dbReference type="Pfam" id="PF12662">
    <property type="entry name" value="cEGF"/>
    <property type="match status" value="1"/>
</dbReference>
<evidence type="ECO:0000256" key="1">
    <source>
        <dbReference type="ARBA" id="ARBA00004613"/>
    </source>
</evidence>
<dbReference type="Gene3D" id="2.10.25.10">
    <property type="entry name" value="Laminin"/>
    <property type="match status" value="6"/>
</dbReference>
<dbReference type="SUPFAM" id="SSF57196">
    <property type="entry name" value="EGF/Laminin"/>
    <property type="match status" value="6"/>
</dbReference>
<evidence type="ECO:0000256" key="12">
    <source>
        <dbReference type="SAM" id="SignalP"/>
    </source>
</evidence>
<dbReference type="AlphaFoldDB" id="A0AAV7KFJ9"/>
<evidence type="ECO:0000256" key="5">
    <source>
        <dbReference type="ARBA" id="ARBA00022729"/>
    </source>
</evidence>
<dbReference type="PANTHER" id="PTHR47333:SF4">
    <property type="entry name" value="EGF-LIKE DOMAIN-CONTAINING PROTEIN"/>
    <property type="match status" value="1"/>
</dbReference>
<evidence type="ECO:0000259" key="13">
    <source>
        <dbReference type="PROSITE" id="PS50026"/>
    </source>
</evidence>
<dbReference type="SMART" id="SM00179">
    <property type="entry name" value="EGF_CA"/>
    <property type="match status" value="6"/>
</dbReference>
<feature type="transmembrane region" description="Helical" evidence="11">
    <location>
        <begin position="687"/>
        <end position="715"/>
    </location>
</feature>
<keyword evidence="15" id="KW-1185">Reference proteome</keyword>
<dbReference type="PANTHER" id="PTHR47333">
    <property type="entry name" value="VON WILLEBRAND FACTOR C AND EGF DOMAIN-CONTAINING PROTEIN"/>
    <property type="match status" value="1"/>
</dbReference>
<keyword evidence="9" id="KW-0325">Glycoprotein</keyword>
<keyword evidence="5 12" id="KW-0732">Signal</keyword>
<dbReference type="InterPro" id="IPR032675">
    <property type="entry name" value="LRR_dom_sf"/>
</dbReference>
<feature type="disulfide bond" evidence="10">
    <location>
        <begin position="405"/>
        <end position="415"/>
    </location>
</feature>
<dbReference type="SMART" id="SM00181">
    <property type="entry name" value="EGF"/>
    <property type="match status" value="5"/>
</dbReference>
<dbReference type="SUPFAM" id="SSF52058">
    <property type="entry name" value="L domain-like"/>
    <property type="match status" value="1"/>
</dbReference>
<feature type="domain" description="EGF-like" evidence="13">
    <location>
        <begin position="610"/>
        <end position="649"/>
    </location>
</feature>
<dbReference type="PROSITE" id="PS01187">
    <property type="entry name" value="EGF_CA"/>
    <property type="match status" value="2"/>
</dbReference>
<dbReference type="Pfam" id="PF13855">
    <property type="entry name" value="LRR_8"/>
    <property type="match status" value="1"/>
</dbReference>
<dbReference type="GO" id="GO:0005576">
    <property type="term" value="C:extracellular region"/>
    <property type="evidence" value="ECO:0007669"/>
    <property type="project" value="UniProtKB-SubCell"/>
</dbReference>
<keyword evidence="11" id="KW-1133">Transmembrane helix</keyword>
<protein>
    <submittedName>
        <fullName evidence="14">Signal peptide, CUB and EGF-like domain-containing protein 2</fullName>
    </submittedName>
</protein>
<name>A0AAV7KFJ9_9METZ</name>
<dbReference type="InterPro" id="IPR049883">
    <property type="entry name" value="NOTCH1_EGF-like"/>
</dbReference>
<dbReference type="InterPro" id="IPR001881">
    <property type="entry name" value="EGF-like_Ca-bd_dom"/>
</dbReference>
<organism evidence="14 15">
    <name type="scientific">Oopsacas minuta</name>
    <dbReference type="NCBI Taxonomy" id="111878"/>
    <lineage>
        <taxon>Eukaryota</taxon>
        <taxon>Metazoa</taxon>
        <taxon>Porifera</taxon>
        <taxon>Hexactinellida</taxon>
        <taxon>Hexasterophora</taxon>
        <taxon>Lyssacinosida</taxon>
        <taxon>Leucopsacidae</taxon>
        <taxon>Oopsacas</taxon>
    </lineage>
</organism>
<dbReference type="Proteomes" id="UP001165289">
    <property type="component" value="Unassembled WGS sequence"/>
</dbReference>
<gene>
    <name evidence="14" type="ORF">LOD99_15050</name>
</gene>
<evidence type="ECO:0000256" key="7">
    <source>
        <dbReference type="ARBA" id="ARBA00022837"/>
    </source>
</evidence>
<dbReference type="InterPro" id="IPR026823">
    <property type="entry name" value="cEGF"/>
</dbReference>
<dbReference type="EMBL" id="JAKMXF010000066">
    <property type="protein sequence ID" value="KAI6659379.1"/>
    <property type="molecule type" value="Genomic_DNA"/>
</dbReference>
<keyword evidence="2" id="KW-0964">Secreted</keyword>
<keyword evidence="3 10" id="KW-0245">EGF-like domain</keyword>
<comment type="caution">
    <text evidence="10">Lacks conserved residue(s) required for the propagation of feature annotation.</text>
</comment>
<keyword evidence="8 10" id="KW-1015">Disulfide bond</keyword>
<dbReference type="PROSITE" id="PS01186">
    <property type="entry name" value="EGF_2"/>
    <property type="match status" value="3"/>
</dbReference>
<comment type="subcellular location">
    <subcellularLocation>
        <location evidence="1">Secreted</location>
    </subcellularLocation>
</comment>
<dbReference type="InterPro" id="IPR052080">
    <property type="entry name" value="vWF_C/EGF_Fibrillin"/>
</dbReference>
<dbReference type="InterPro" id="IPR000152">
    <property type="entry name" value="EGF-type_Asp/Asn_hydroxyl_site"/>
</dbReference>
<sequence length="777" mass="87121">MKLLLLLVCIAAFIYCVAGECRVVPSSKNYCNLLGTITRCYLYSNTEGEVGETLTNCTYSSSNLQLYIYMYSTENLDIDLKLGSSIQTISFSLSQNIVVNINATITQANITRIYFSRNSFQFKQPDFFRFFPNLESLYSYAYLDFKYPQTFTMLNQLTYFRILPPSGYTQWKFMFKTNAFSGLSNLKYIDLVRAEITDVRYTFQGLTGLTHLGLEGNEITELEPGEFRDLESLNDLDLDGNGIRVASPDAFNGLTMLNQLSLSGNPLFPLHSIYRLTTLTMLQINYNSYKTLLPEPFEQLNNLAYIYADNPFYCDCSLRWTSVVKQYNLQIISAVCMESSKVYHTAITTEALYTNCTIYRSYECFNNISCPEDFVCRDNTNGTSCTCSDGFIQRTEGVCTDRDECSINASCEHNCTNTKGSYECSCDVGYQLSADDRSCEDIDECDIGIGECVNGEVCVNTIGNYACRESGCVQSCNNPQDHFCTCCNGYLLDNNSQCIDIDECEESIDECDMNCFNTNGSYQCSCDAGFQLVNQTKCLDIDECLVENGGCKDICLNTIGDFNCINIDIYTLEFDACNGSGYSLYCDKFLDSTCGCCHGYTSQGNHECVDIDECQDSTHHCQMTCMNTDGSYICSCETGYQLVNKTECLDIDECLTGNGGCLYICLNSIGSYSCVSLPEEYFDVNQFFIASLVFLVVIILGITGIFVTIISIVLIRGKILKNKKFNAMHQQHITIERESAYEIPSRSIDEGATLLDKVNTTDDVISETSIENYPAPL</sequence>
<evidence type="ECO:0000256" key="9">
    <source>
        <dbReference type="ARBA" id="ARBA00023180"/>
    </source>
</evidence>
<keyword evidence="6" id="KW-0677">Repeat</keyword>
<dbReference type="InterPro" id="IPR001611">
    <property type="entry name" value="Leu-rich_rpt"/>
</dbReference>
<dbReference type="FunFam" id="2.10.25.10:FF:000014">
    <property type="entry name" value="Latent-transforming growth factor beta-binding protein 3"/>
    <property type="match status" value="2"/>
</dbReference>
<dbReference type="Pfam" id="PF07645">
    <property type="entry name" value="EGF_CA"/>
    <property type="match status" value="3"/>
</dbReference>
<dbReference type="CDD" id="cd00054">
    <property type="entry name" value="EGF_CA"/>
    <property type="match status" value="3"/>
</dbReference>
<evidence type="ECO:0000313" key="15">
    <source>
        <dbReference type="Proteomes" id="UP001165289"/>
    </source>
</evidence>
<comment type="caution">
    <text evidence="14">The sequence shown here is derived from an EMBL/GenBank/DDBJ whole genome shotgun (WGS) entry which is preliminary data.</text>
</comment>
<evidence type="ECO:0000256" key="8">
    <source>
        <dbReference type="ARBA" id="ARBA00023157"/>
    </source>
</evidence>
<evidence type="ECO:0000256" key="11">
    <source>
        <dbReference type="SAM" id="Phobius"/>
    </source>
</evidence>
<evidence type="ECO:0000256" key="2">
    <source>
        <dbReference type="ARBA" id="ARBA00022525"/>
    </source>
</evidence>
<evidence type="ECO:0000256" key="6">
    <source>
        <dbReference type="ARBA" id="ARBA00022737"/>
    </source>
</evidence>
<dbReference type="PROSITE" id="PS50026">
    <property type="entry name" value="EGF_3"/>
    <property type="match status" value="2"/>
</dbReference>
<feature type="chain" id="PRO_5043328102" evidence="12">
    <location>
        <begin position="20"/>
        <end position="777"/>
    </location>
</feature>
<proteinExistence type="predicted"/>